<evidence type="ECO:0000259" key="6">
    <source>
        <dbReference type="Pfam" id="PF01694"/>
    </source>
</evidence>
<keyword evidence="2 5" id="KW-0812">Transmembrane</keyword>
<evidence type="ECO:0000256" key="1">
    <source>
        <dbReference type="ARBA" id="ARBA00004141"/>
    </source>
</evidence>
<dbReference type="GO" id="GO:0004252">
    <property type="term" value="F:serine-type endopeptidase activity"/>
    <property type="evidence" value="ECO:0007669"/>
    <property type="project" value="InterPro"/>
</dbReference>
<dbReference type="Pfam" id="PF01694">
    <property type="entry name" value="Rhomboid"/>
    <property type="match status" value="1"/>
</dbReference>
<keyword evidence="7" id="KW-0645">Protease</keyword>
<evidence type="ECO:0000256" key="5">
    <source>
        <dbReference type="SAM" id="Phobius"/>
    </source>
</evidence>
<name>A0A6P2CFT4_9NOCA</name>
<feature type="transmembrane region" description="Helical" evidence="5">
    <location>
        <begin position="103"/>
        <end position="122"/>
    </location>
</feature>
<comment type="subcellular location">
    <subcellularLocation>
        <location evidence="1">Membrane</location>
        <topology evidence="1">Multi-pass membrane protein</topology>
    </subcellularLocation>
</comment>
<dbReference type="AlphaFoldDB" id="A0A6P2CFT4"/>
<dbReference type="InterPro" id="IPR022764">
    <property type="entry name" value="Peptidase_S54_rhomboid_dom"/>
</dbReference>
<dbReference type="GO" id="GO:0016020">
    <property type="term" value="C:membrane"/>
    <property type="evidence" value="ECO:0007669"/>
    <property type="project" value="UniProtKB-SubCell"/>
</dbReference>
<sequence length="239" mass="24900">MEVSVDRRVRRYARRCGASTGGTTVGVKNGADSPWAQPGAAPARRRPTWRTAAATIGIFVVALYLIELVDSATGGGLEPGGITPRTVDGLSGVAFAPVLHGTWSHLFANTLPVLVLGFLVLASGIGKGLAVTGIVWVVGGLGTWLVGGAGTTHIGASILVFGWLAYLLVRGLFTRDAGQILIGIVVFLVYGGLLWGVLPTNPLVSWQGHLFGAVGGVLAAWLLDSRRRRSAAVDRTAVR</sequence>
<comment type="caution">
    <text evidence="7">The sequence shown here is derived from an EMBL/GenBank/DDBJ whole genome shotgun (WGS) entry which is preliminary data.</text>
</comment>
<accession>A0A6P2CFT4</accession>
<gene>
    <name evidence="7" type="ORF">DW322_17160</name>
</gene>
<keyword evidence="7" id="KW-0378">Hydrolase</keyword>
<feature type="transmembrane region" description="Helical" evidence="5">
    <location>
        <begin position="153"/>
        <end position="173"/>
    </location>
</feature>
<evidence type="ECO:0000256" key="2">
    <source>
        <dbReference type="ARBA" id="ARBA00022692"/>
    </source>
</evidence>
<evidence type="ECO:0000313" key="7">
    <source>
        <dbReference type="EMBL" id="TXG91609.1"/>
    </source>
</evidence>
<dbReference type="SUPFAM" id="SSF144091">
    <property type="entry name" value="Rhomboid-like"/>
    <property type="match status" value="1"/>
</dbReference>
<reference evidence="7 8" key="1">
    <citation type="submission" date="2018-07" db="EMBL/GenBank/DDBJ databases">
        <title>Genome sequence of Rhodococcus rhodnii ATCC 35071 from Rhodnius prolixus.</title>
        <authorList>
            <person name="Patel V."/>
            <person name="Vogel K.J."/>
        </authorList>
    </citation>
    <scope>NUCLEOTIDE SEQUENCE [LARGE SCALE GENOMIC DNA]</scope>
    <source>
        <strain evidence="7 8">ATCC 35071</strain>
    </source>
</reference>
<feature type="transmembrane region" description="Helical" evidence="5">
    <location>
        <begin position="204"/>
        <end position="223"/>
    </location>
</feature>
<evidence type="ECO:0000256" key="4">
    <source>
        <dbReference type="ARBA" id="ARBA00023136"/>
    </source>
</evidence>
<dbReference type="EMBL" id="QRCM01000001">
    <property type="protein sequence ID" value="TXG91609.1"/>
    <property type="molecule type" value="Genomic_DNA"/>
</dbReference>
<dbReference type="GO" id="GO:0006508">
    <property type="term" value="P:proteolysis"/>
    <property type="evidence" value="ECO:0007669"/>
    <property type="project" value="UniProtKB-KW"/>
</dbReference>
<feature type="transmembrane region" description="Helical" evidence="5">
    <location>
        <begin position="48"/>
        <end position="66"/>
    </location>
</feature>
<feature type="transmembrane region" description="Helical" evidence="5">
    <location>
        <begin position="180"/>
        <end position="198"/>
    </location>
</feature>
<evidence type="ECO:0000313" key="8">
    <source>
        <dbReference type="Proteomes" id="UP000471120"/>
    </source>
</evidence>
<dbReference type="InterPro" id="IPR035952">
    <property type="entry name" value="Rhomboid-like_sf"/>
</dbReference>
<feature type="transmembrane region" description="Helical" evidence="5">
    <location>
        <begin position="129"/>
        <end position="147"/>
    </location>
</feature>
<organism evidence="7 8">
    <name type="scientific">Rhodococcus rhodnii</name>
    <dbReference type="NCBI Taxonomy" id="38312"/>
    <lineage>
        <taxon>Bacteria</taxon>
        <taxon>Bacillati</taxon>
        <taxon>Actinomycetota</taxon>
        <taxon>Actinomycetes</taxon>
        <taxon>Mycobacteriales</taxon>
        <taxon>Nocardiaceae</taxon>
        <taxon>Rhodococcus</taxon>
    </lineage>
</organism>
<keyword evidence="3 5" id="KW-1133">Transmembrane helix</keyword>
<protein>
    <submittedName>
        <fullName evidence="7">Rhomboid family intramembrane serine protease</fullName>
    </submittedName>
</protein>
<proteinExistence type="predicted"/>
<keyword evidence="4 5" id="KW-0472">Membrane</keyword>
<dbReference type="Proteomes" id="UP000471120">
    <property type="component" value="Unassembled WGS sequence"/>
</dbReference>
<dbReference type="Gene3D" id="1.20.1540.10">
    <property type="entry name" value="Rhomboid-like"/>
    <property type="match status" value="1"/>
</dbReference>
<evidence type="ECO:0000256" key="3">
    <source>
        <dbReference type="ARBA" id="ARBA00022989"/>
    </source>
</evidence>
<feature type="domain" description="Peptidase S54 rhomboid" evidence="6">
    <location>
        <begin position="93"/>
        <end position="223"/>
    </location>
</feature>